<sequence>MKEDYSLPDIFYLDLWPVGPRFIFCSSPESAALPTTIRAFPQSQLIGKFLDGTLGSTAIEATNGNLWKTLHRMLGPGLTPGAVKTYHKFMIQETSIFCDKLKTCAEKGEDVDVSAKVGELLFDVVSWIVFGKSSHAQTTGSQLHRDLGEILDILGRTSARASIPLPAWLASRRQKRLVDAIDFEVNRSIQQRVLAFQDSETTDKVENSPKCLVDRMILDYKKNERPLDEFATKLILENTKGMIAAGFNTTADVLSYVYILLSVHPEARRKLCEEHDRIDKDPARTVQRLQENPSLLQGLDYTTAVLQETMRLFPISMVCRDPPPDIDTIEYQGQSYPIKDHAVGICSYMMHYDATIFPEPKRFMPERFTGSQTYARSGYRPFERGLRSCMGQSLAMDQMRIVLLMTVRWYNFKLQDCKPRKTQLFSHTDMDTKIGKYAFQQMNLTAGPPGIARTAQGPPKGYYYTRIGLNSVISETRVQDILSGIPSLKGNERDVCRFARLVMNSTFLIMAILISNKDEGYILEFIFSRDTDERIPYTDSSVDYLPEVRGHVHLEIQGVAVLPVSSEEKAGAGGFGIVWKTGLDAECQTLIQTHTTKEDFTARKEEQRDIPGSTEKAILDLVQNLKHRNIVECLGSYTYRATFNLLFRLATQNLKTFLHQGDLSIMGSHANYQNMFGVAEALSQIHNFSLQDDLGQISRIGYHHDLRPANILVDIDRKLFMLSDFGLSRMKSDDETSKTKLRGGHDDYLGPEAFDTQTCVNGDVGRPLNVWAFGCILSEVATFLEGKSVEAIREKRRATHDGLFPITDYSFHLGKRIRPAVVEWLSVLAMTPCNPLMVHLVSQIGEIMDPHNSRRPKISELALNLRTLALDSVVAAVANCFKDLMSPDRRGLTAKHRVLHVIEYKRFEAWWSVYTSLHQDVKVEISGDLLRYVTELYGALSRDRDDGMVKSMEGLPHDCLHAIDQLCKPLPNTSSDECQARWIQNVCQMEDIDTLQQIRPTAMPVRYRVTETALIECKTYDASRKGHEMRLSKIMDDLVNLLDPKVTPRLGTAQYRIPNRLGYVHEPHNYRFGFVYRTEAQGMSNDHRLISLNSFLQVMTEQNNGDYEQTDLGDYFVLAKELAKVVTSQFYKLTEPYKKTSRLYSGLV</sequence>
<dbReference type="Proteomes" id="UP000544331">
    <property type="component" value="Unassembled WGS sequence"/>
</dbReference>
<evidence type="ECO:0000256" key="6">
    <source>
        <dbReference type="ARBA" id="ARBA00023004"/>
    </source>
</evidence>
<name>A0A8H5Z3C3_9HYPO</name>
<evidence type="ECO:0000256" key="2">
    <source>
        <dbReference type="ARBA" id="ARBA00005179"/>
    </source>
</evidence>
<dbReference type="InterPro" id="IPR036396">
    <property type="entry name" value="Cyt_P450_sf"/>
</dbReference>
<dbReference type="Pfam" id="PF00067">
    <property type="entry name" value="p450"/>
    <property type="match status" value="1"/>
</dbReference>
<organism evidence="10 11">
    <name type="scientific">Fusarium mundagurra</name>
    <dbReference type="NCBI Taxonomy" id="1567541"/>
    <lineage>
        <taxon>Eukaryota</taxon>
        <taxon>Fungi</taxon>
        <taxon>Dikarya</taxon>
        <taxon>Ascomycota</taxon>
        <taxon>Pezizomycotina</taxon>
        <taxon>Sordariomycetes</taxon>
        <taxon>Hypocreomycetidae</taxon>
        <taxon>Hypocreales</taxon>
        <taxon>Nectriaceae</taxon>
        <taxon>Fusarium</taxon>
        <taxon>Fusarium fujikuroi species complex</taxon>
    </lineage>
</organism>
<dbReference type="Gene3D" id="3.30.200.20">
    <property type="entry name" value="Phosphorylase Kinase, domain 1"/>
    <property type="match status" value="1"/>
</dbReference>
<feature type="domain" description="Protein kinase" evidence="9">
    <location>
        <begin position="564"/>
        <end position="868"/>
    </location>
</feature>
<dbReference type="Pfam" id="PF00069">
    <property type="entry name" value="Pkinase"/>
    <property type="match status" value="1"/>
</dbReference>
<evidence type="ECO:0000259" key="9">
    <source>
        <dbReference type="PROSITE" id="PS50011"/>
    </source>
</evidence>
<evidence type="ECO:0000256" key="7">
    <source>
        <dbReference type="ARBA" id="ARBA00023033"/>
    </source>
</evidence>
<dbReference type="GO" id="GO:0020037">
    <property type="term" value="F:heme binding"/>
    <property type="evidence" value="ECO:0007669"/>
    <property type="project" value="InterPro"/>
</dbReference>
<dbReference type="AlphaFoldDB" id="A0A8H5Z3C3"/>
<evidence type="ECO:0000313" key="10">
    <source>
        <dbReference type="EMBL" id="KAF5723498.1"/>
    </source>
</evidence>
<dbReference type="PRINTS" id="PR00385">
    <property type="entry name" value="P450"/>
</dbReference>
<reference evidence="10 11" key="1">
    <citation type="submission" date="2020-05" db="EMBL/GenBank/DDBJ databases">
        <title>Identification and distribution of gene clusters putatively required for synthesis of sphingolipid metabolism inhibitors in phylogenetically diverse species of the filamentous fungus Fusarium.</title>
        <authorList>
            <person name="Kim H.-S."/>
            <person name="Busman M."/>
            <person name="Brown D.W."/>
            <person name="Divon H."/>
            <person name="Uhlig S."/>
            <person name="Proctor R.H."/>
        </authorList>
    </citation>
    <scope>NUCLEOTIDE SEQUENCE [LARGE SCALE GENOMIC DNA]</scope>
    <source>
        <strain evidence="10 11">NRRL 66235</strain>
    </source>
</reference>
<keyword evidence="10" id="KW-0418">Kinase</keyword>
<dbReference type="PANTHER" id="PTHR24305:SF107">
    <property type="entry name" value="P450, PUTATIVE (EUROFUNG)-RELATED"/>
    <property type="match status" value="1"/>
</dbReference>
<dbReference type="InterPro" id="IPR001128">
    <property type="entry name" value="Cyt_P450"/>
</dbReference>
<evidence type="ECO:0000256" key="3">
    <source>
        <dbReference type="ARBA" id="ARBA00022617"/>
    </source>
</evidence>
<dbReference type="OrthoDB" id="10029320at2759"/>
<keyword evidence="7" id="KW-0503">Monooxygenase</keyword>
<dbReference type="PROSITE" id="PS50011">
    <property type="entry name" value="PROTEIN_KINASE_DOM"/>
    <property type="match status" value="1"/>
</dbReference>
<dbReference type="GO" id="GO:0016705">
    <property type="term" value="F:oxidoreductase activity, acting on paired donors, with incorporation or reduction of molecular oxygen"/>
    <property type="evidence" value="ECO:0007669"/>
    <property type="project" value="InterPro"/>
</dbReference>
<dbReference type="PANTHER" id="PTHR24305">
    <property type="entry name" value="CYTOCHROME P450"/>
    <property type="match status" value="1"/>
</dbReference>
<dbReference type="GO" id="GO:0004497">
    <property type="term" value="F:monooxygenase activity"/>
    <property type="evidence" value="ECO:0007669"/>
    <property type="project" value="UniProtKB-KW"/>
</dbReference>
<feature type="binding site" description="axial binding residue" evidence="8">
    <location>
        <position position="389"/>
    </location>
    <ligand>
        <name>heme</name>
        <dbReference type="ChEBI" id="CHEBI:30413"/>
    </ligand>
    <ligandPart>
        <name>Fe</name>
        <dbReference type="ChEBI" id="CHEBI:18248"/>
    </ligandPart>
</feature>
<dbReference type="Gene3D" id="1.10.510.10">
    <property type="entry name" value="Transferase(Phosphotransferase) domain 1"/>
    <property type="match status" value="1"/>
</dbReference>
<comment type="caution">
    <text evidence="10">The sequence shown here is derived from an EMBL/GenBank/DDBJ whole genome shotgun (WGS) entry which is preliminary data.</text>
</comment>
<dbReference type="GO" id="GO:0004672">
    <property type="term" value="F:protein kinase activity"/>
    <property type="evidence" value="ECO:0007669"/>
    <property type="project" value="InterPro"/>
</dbReference>
<keyword evidence="6 8" id="KW-0408">Iron</keyword>
<proteinExistence type="predicted"/>
<evidence type="ECO:0000256" key="4">
    <source>
        <dbReference type="ARBA" id="ARBA00022723"/>
    </source>
</evidence>
<dbReference type="PRINTS" id="PR00463">
    <property type="entry name" value="EP450I"/>
</dbReference>
<accession>A0A8H5Z3C3</accession>
<dbReference type="InterPro" id="IPR050121">
    <property type="entry name" value="Cytochrome_P450_monoxygenase"/>
</dbReference>
<keyword evidence="3 8" id="KW-0349">Heme</keyword>
<keyword evidence="11" id="KW-1185">Reference proteome</keyword>
<dbReference type="SUPFAM" id="SSF48264">
    <property type="entry name" value="Cytochrome P450"/>
    <property type="match status" value="1"/>
</dbReference>
<dbReference type="Gene3D" id="1.10.630.10">
    <property type="entry name" value="Cytochrome P450"/>
    <property type="match status" value="1"/>
</dbReference>
<dbReference type="GO" id="GO:0005506">
    <property type="term" value="F:iron ion binding"/>
    <property type="evidence" value="ECO:0007669"/>
    <property type="project" value="InterPro"/>
</dbReference>
<keyword evidence="4 8" id="KW-0479">Metal-binding</keyword>
<keyword evidence="10" id="KW-0808">Transferase</keyword>
<evidence type="ECO:0000313" key="11">
    <source>
        <dbReference type="Proteomes" id="UP000544331"/>
    </source>
</evidence>
<dbReference type="InterPro" id="IPR011009">
    <property type="entry name" value="Kinase-like_dom_sf"/>
</dbReference>
<evidence type="ECO:0000256" key="1">
    <source>
        <dbReference type="ARBA" id="ARBA00001971"/>
    </source>
</evidence>
<dbReference type="SUPFAM" id="SSF56112">
    <property type="entry name" value="Protein kinase-like (PK-like)"/>
    <property type="match status" value="1"/>
</dbReference>
<protein>
    <submittedName>
        <fullName evidence="10">Serine threonine kinase</fullName>
    </submittedName>
</protein>
<dbReference type="InterPro" id="IPR000719">
    <property type="entry name" value="Prot_kinase_dom"/>
</dbReference>
<dbReference type="InterPro" id="IPR002401">
    <property type="entry name" value="Cyt_P450_E_grp-I"/>
</dbReference>
<keyword evidence="5" id="KW-0560">Oxidoreductase</keyword>
<gene>
    <name evidence="10" type="ORF">FMUND_1822</name>
</gene>
<evidence type="ECO:0000256" key="5">
    <source>
        <dbReference type="ARBA" id="ARBA00023002"/>
    </source>
</evidence>
<evidence type="ECO:0000256" key="8">
    <source>
        <dbReference type="PIRSR" id="PIRSR602401-1"/>
    </source>
</evidence>
<dbReference type="EMBL" id="JAAOAN010000065">
    <property type="protein sequence ID" value="KAF5723498.1"/>
    <property type="molecule type" value="Genomic_DNA"/>
</dbReference>
<comment type="cofactor">
    <cofactor evidence="1 8">
        <name>heme</name>
        <dbReference type="ChEBI" id="CHEBI:30413"/>
    </cofactor>
</comment>
<dbReference type="GO" id="GO:0005524">
    <property type="term" value="F:ATP binding"/>
    <property type="evidence" value="ECO:0007669"/>
    <property type="project" value="InterPro"/>
</dbReference>
<comment type="pathway">
    <text evidence="2">Secondary metabolite biosynthesis.</text>
</comment>